<organism evidence="1 2">
    <name type="scientific">Tectimicrobiota bacterium</name>
    <dbReference type="NCBI Taxonomy" id="2528274"/>
    <lineage>
        <taxon>Bacteria</taxon>
        <taxon>Pseudomonadati</taxon>
        <taxon>Nitrospinota/Tectimicrobiota group</taxon>
        <taxon>Candidatus Tectimicrobiota</taxon>
    </lineage>
</organism>
<gene>
    <name evidence="1" type="ORF">HYY65_05935</name>
</gene>
<dbReference type="Proteomes" id="UP000741360">
    <property type="component" value="Unassembled WGS sequence"/>
</dbReference>
<dbReference type="AlphaFoldDB" id="A0A932M0D2"/>
<dbReference type="InterPro" id="IPR015946">
    <property type="entry name" value="KH_dom-like_a/b"/>
</dbReference>
<dbReference type="Gene3D" id="3.30.300.20">
    <property type="match status" value="1"/>
</dbReference>
<reference evidence="1" key="1">
    <citation type="submission" date="2020-07" db="EMBL/GenBank/DDBJ databases">
        <title>Huge and variable diversity of episymbiotic CPR bacteria and DPANN archaea in groundwater ecosystems.</title>
        <authorList>
            <person name="He C.Y."/>
            <person name="Keren R."/>
            <person name="Whittaker M."/>
            <person name="Farag I.F."/>
            <person name="Doudna J."/>
            <person name="Cate J.H.D."/>
            <person name="Banfield J.F."/>
        </authorList>
    </citation>
    <scope>NUCLEOTIDE SEQUENCE</scope>
    <source>
        <strain evidence="1">NC_groundwater_717_Ag_S-0.2um_59_8</strain>
    </source>
</reference>
<comment type="caution">
    <text evidence="1">The sequence shown here is derived from an EMBL/GenBank/DDBJ whole genome shotgun (WGS) entry which is preliminary data.</text>
</comment>
<dbReference type="InterPro" id="IPR036102">
    <property type="entry name" value="OsmC/Ohrsf"/>
</dbReference>
<evidence type="ECO:0000313" key="2">
    <source>
        <dbReference type="Proteomes" id="UP000741360"/>
    </source>
</evidence>
<sequence length="88" mass="9919">MTGTFGRALAARQIDTDDGKLSSEVTGEIELEGNVLIIRRIRVHYRVRAGEDERETIERVHGMHAERCPVARSLRGAIEIRTSYELIA</sequence>
<name>A0A932M0D2_UNCTE</name>
<dbReference type="SUPFAM" id="SSF82784">
    <property type="entry name" value="OsmC-like"/>
    <property type="match status" value="1"/>
</dbReference>
<protein>
    <submittedName>
        <fullName evidence="1">OsmC family protein</fullName>
    </submittedName>
</protein>
<proteinExistence type="predicted"/>
<dbReference type="InterPro" id="IPR003718">
    <property type="entry name" value="OsmC/Ohr_fam"/>
</dbReference>
<dbReference type="EMBL" id="JACPSX010000105">
    <property type="protein sequence ID" value="MBI3014589.1"/>
    <property type="molecule type" value="Genomic_DNA"/>
</dbReference>
<dbReference type="Pfam" id="PF02566">
    <property type="entry name" value="OsmC"/>
    <property type="match status" value="1"/>
</dbReference>
<evidence type="ECO:0000313" key="1">
    <source>
        <dbReference type="EMBL" id="MBI3014589.1"/>
    </source>
</evidence>
<accession>A0A932M0D2</accession>